<keyword evidence="6" id="KW-0460">Magnesium</keyword>
<comment type="similarity">
    <text evidence="2">Belongs to the PPase family.</text>
</comment>
<keyword evidence="10" id="KW-1185">Reference proteome</keyword>
<evidence type="ECO:0000256" key="7">
    <source>
        <dbReference type="SAM" id="MobiDB-lite"/>
    </source>
</evidence>
<proteinExistence type="inferred from homology"/>
<feature type="compositionally biased region" description="Polar residues" evidence="7">
    <location>
        <begin position="324"/>
        <end position="339"/>
    </location>
</feature>
<organism evidence="9 10">
    <name type="scientific">Eimeria tenella</name>
    <name type="common">Coccidian parasite</name>
    <dbReference type="NCBI Taxonomy" id="5802"/>
    <lineage>
        <taxon>Eukaryota</taxon>
        <taxon>Sar</taxon>
        <taxon>Alveolata</taxon>
        <taxon>Apicomplexa</taxon>
        <taxon>Conoidasida</taxon>
        <taxon>Coccidia</taxon>
        <taxon>Eucoccidiorida</taxon>
        <taxon>Eimeriorina</taxon>
        <taxon>Eimeriidae</taxon>
        <taxon>Eimeria</taxon>
    </lineage>
</organism>
<dbReference type="GO" id="GO:0004427">
    <property type="term" value="F:inorganic diphosphate phosphatase activity"/>
    <property type="evidence" value="ECO:0007669"/>
    <property type="project" value="UniProtKB-EC"/>
</dbReference>
<evidence type="ECO:0000256" key="1">
    <source>
        <dbReference type="ARBA" id="ARBA00001946"/>
    </source>
</evidence>
<feature type="chain" id="PRO_5004673593" description="inorganic diphosphatase" evidence="8">
    <location>
        <begin position="33"/>
        <end position="524"/>
    </location>
</feature>
<dbReference type="InterPro" id="IPR036649">
    <property type="entry name" value="Pyrophosphatase_sf"/>
</dbReference>
<dbReference type="RefSeq" id="XP_013227981.1">
    <property type="nucleotide sequence ID" value="XM_013372527.1"/>
</dbReference>
<dbReference type="PANTHER" id="PTHR10286">
    <property type="entry name" value="INORGANIC PYROPHOSPHATASE"/>
    <property type="match status" value="1"/>
</dbReference>
<dbReference type="VEuPathDB" id="ToxoDB:ETH2_0635200"/>
<dbReference type="VEuPathDB" id="ToxoDB:ETH_00013005"/>
<feature type="region of interest" description="Disordered" evidence="7">
    <location>
        <begin position="78"/>
        <end position="102"/>
    </location>
</feature>
<keyword evidence="5" id="KW-0378">Hydrolase</keyword>
<dbReference type="GeneID" id="25251768"/>
<dbReference type="SUPFAM" id="SSF50324">
    <property type="entry name" value="Inorganic pyrophosphatase"/>
    <property type="match status" value="1"/>
</dbReference>
<dbReference type="GO" id="GO:0006796">
    <property type="term" value="P:phosphate-containing compound metabolic process"/>
    <property type="evidence" value="ECO:0007669"/>
    <property type="project" value="InterPro"/>
</dbReference>
<reference evidence="9" key="1">
    <citation type="submission" date="2013-10" db="EMBL/GenBank/DDBJ databases">
        <title>Genomic analysis of the causative agents of coccidiosis in chickens.</title>
        <authorList>
            <person name="Reid A.J."/>
            <person name="Blake D."/>
            <person name="Billington K."/>
            <person name="Browne H."/>
            <person name="Dunn M."/>
            <person name="Hung S."/>
            <person name="Kawahara F."/>
            <person name="Miranda-Saavedra D."/>
            <person name="Mourier T."/>
            <person name="Nagra H."/>
            <person name="Otto T.D."/>
            <person name="Rawlings N."/>
            <person name="Sanchez A."/>
            <person name="Sanders M."/>
            <person name="Subramaniam C."/>
            <person name="Tay Y."/>
            <person name="Dear P."/>
            <person name="Doerig C."/>
            <person name="Gruber A."/>
            <person name="Parkinson J."/>
            <person name="Shirley M."/>
            <person name="Wan K.L."/>
            <person name="Berriman M."/>
            <person name="Tomley F."/>
            <person name="Pain A."/>
        </authorList>
    </citation>
    <scope>NUCLEOTIDE SEQUENCE [LARGE SCALE GENOMIC DNA]</scope>
    <source>
        <strain evidence="9">Houghton</strain>
    </source>
</reference>
<dbReference type="Pfam" id="PF00719">
    <property type="entry name" value="Pyrophosphatase"/>
    <property type="match status" value="1"/>
</dbReference>
<dbReference type="GO" id="GO:0005737">
    <property type="term" value="C:cytoplasm"/>
    <property type="evidence" value="ECO:0007669"/>
    <property type="project" value="InterPro"/>
</dbReference>
<dbReference type="Gene3D" id="3.90.80.10">
    <property type="entry name" value="Inorganic pyrophosphatase"/>
    <property type="match status" value="2"/>
</dbReference>
<dbReference type="AlphaFoldDB" id="U6KNV9"/>
<evidence type="ECO:0000313" key="10">
    <source>
        <dbReference type="Proteomes" id="UP000030747"/>
    </source>
</evidence>
<feature type="compositionally biased region" description="Low complexity" evidence="7">
    <location>
        <begin position="78"/>
        <end position="90"/>
    </location>
</feature>
<feature type="region of interest" description="Disordered" evidence="7">
    <location>
        <begin position="324"/>
        <end position="371"/>
    </location>
</feature>
<reference evidence="9" key="2">
    <citation type="submission" date="2013-10" db="EMBL/GenBank/DDBJ databases">
        <authorList>
            <person name="Aslett M."/>
        </authorList>
    </citation>
    <scope>NUCLEOTIDE SEQUENCE [LARGE SCALE GENOMIC DNA]</scope>
    <source>
        <strain evidence="9">Houghton</strain>
    </source>
</reference>
<dbReference type="InterPro" id="IPR008162">
    <property type="entry name" value="Pyrophosphatase"/>
</dbReference>
<gene>
    <name evidence="9" type="ORF">ETH_00013005</name>
</gene>
<sequence length="524" mass="53707">MSRGLQSSRLSKGSYSLHLLLLLLLGGQPVRCFCSSAAAQSISFLSTAPSGRAATAVAAVAAISSPLWGVAPILGSSDHSSNSSNSSSSSTRPAGSIRPHWGPAKRMSARFQAFFTSRWLRPLRQTAAALTAAAGSKRTSFSLSAAGCTSAEESGRAAAAAAATAAAATAAAAAGGVDCTAVPSGSPGEEGFAVHFKKKNNSFCSPLHDIPLLVGVGDPRSAVSSAAAVAAAAAAAEAAEAAAAGPAAAAAAAAAAPLVRFVSEIPCGDSSKYEIVLRESWNPIRQDRHKDVVSFLSAAALLLLCCPSLPISLSAAAAAPFQARQRNSSNTAATRQQQLRSSSNSATAAAATQQQRRSSNAATAAQQQQQQQQQQQIRGNLCCAALRLPPQPPLASAGLLRGAAADVGGPLGVIGALALIDSGCMDYKILVVSSLSPLFGALNSPQDLELLRPGFLDSLKFWFSNYKLNTPGGPSKPNTFDYGGAPLGSPQAWRIIEHAHQSYLRLLANPEIDPTIWLPPQQQP</sequence>
<keyword evidence="4" id="KW-0479">Metal-binding</keyword>
<evidence type="ECO:0000256" key="3">
    <source>
        <dbReference type="ARBA" id="ARBA00012146"/>
    </source>
</evidence>
<protein>
    <recommendedName>
        <fullName evidence="3">inorganic diphosphatase</fullName>
        <ecNumber evidence="3">3.6.1.1</ecNumber>
    </recommendedName>
</protein>
<evidence type="ECO:0000256" key="4">
    <source>
        <dbReference type="ARBA" id="ARBA00022723"/>
    </source>
</evidence>
<evidence type="ECO:0000256" key="8">
    <source>
        <dbReference type="SAM" id="SignalP"/>
    </source>
</evidence>
<keyword evidence="8" id="KW-0732">Signal</keyword>
<evidence type="ECO:0000256" key="6">
    <source>
        <dbReference type="ARBA" id="ARBA00022842"/>
    </source>
</evidence>
<accession>U6KNV9</accession>
<evidence type="ECO:0000256" key="5">
    <source>
        <dbReference type="ARBA" id="ARBA00022801"/>
    </source>
</evidence>
<dbReference type="EC" id="3.6.1.1" evidence="3"/>
<dbReference type="Proteomes" id="UP000030747">
    <property type="component" value="Unassembled WGS sequence"/>
</dbReference>
<dbReference type="GO" id="GO:0000287">
    <property type="term" value="F:magnesium ion binding"/>
    <property type="evidence" value="ECO:0007669"/>
    <property type="project" value="InterPro"/>
</dbReference>
<feature type="signal peptide" evidence="8">
    <location>
        <begin position="1"/>
        <end position="32"/>
    </location>
</feature>
<feature type="compositionally biased region" description="Low complexity" evidence="7">
    <location>
        <begin position="340"/>
        <end position="371"/>
    </location>
</feature>
<comment type="cofactor">
    <cofactor evidence="1">
        <name>Mg(2+)</name>
        <dbReference type="ChEBI" id="CHEBI:18420"/>
    </cofactor>
</comment>
<dbReference type="OrthoDB" id="1608002at2759"/>
<dbReference type="EMBL" id="HG673747">
    <property type="protein sequence ID" value="CDJ37143.1"/>
    <property type="molecule type" value="Genomic_DNA"/>
</dbReference>
<evidence type="ECO:0000256" key="2">
    <source>
        <dbReference type="ARBA" id="ARBA00006220"/>
    </source>
</evidence>
<evidence type="ECO:0000313" key="9">
    <source>
        <dbReference type="EMBL" id="CDJ37143.1"/>
    </source>
</evidence>
<name>U6KNV9_EIMTE</name>